<evidence type="ECO:0000256" key="9">
    <source>
        <dbReference type="ARBA" id="ARBA00022842"/>
    </source>
</evidence>
<dbReference type="GO" id="GO:0004747">
    <property type="term" value="F:ribokinase activity"/>
    <property type="evidence" value="ECO:0007669"/>
    <property type="project" value="UniProtKB-UniRule"/>
</dbReference>
<evidence type="ECO:0000256" key="5">
    <source>
        <dbReference type="ARBA" id="ARBA00022723"/>
    </source>
</evidence>
<comment type="subunit">
    <text evidence="12">Homodimer.</text>
</comment>
<name>A0A286RFZ3_9BACT</name>
<dbReference type="CDD" id="cd01174">
    <property type="entry name" value="ribokinase"/>
    <property type="match status" value="1"/>
</dbReference>
<keyword evidence="12" id="KW-0963">Cytoplasm</keyword>
<comment type="cofactor">
    <cofactor evidence="12">
        <name>Mg(2+)</name>
        <dbReference type="ChEBI" id="CHEBI:18420"/>
    </cofactor>
    <text evidence="12">Requires a divalent cation, most likely magnesium in vivo, as an electrophilic catalyst to aid phosphoryl group transfer. It is the chelate of the metal and the nucleotide that is the actual substrate.</text>
</comment>
<evidence type="ECO:0000256" key="2">
    <source>
        <dbReference type="ARBA" id="ARBA00012035"/>
    </source>
</evidence>
<keyword evidence="9 12" id="KW-0460">Magnesium</keyword>
<evidence type="ECO:0000256" key="1">
    <source>
        <dbReference type="ARBA" id="ARBA00005380"/>
    </source>
</evidence>
<proteinExistence type="inferred from homology"/>
<dbReference type="PROSITE" id="PS00584">
    <property type="entry name" value="PFKB_KINASES_2"/>
    <property type="match status" value="1"/>
</dbReference>
<feature type="active site" description="Proton acceptor" evidence="12">
    <location>
        <position position="257"/>
    </location>
</feature>
<organism evidence="14 15">
    <name type="scientific">Thermogutta terrifontis</name>
    <dbReference type="NCBI Taxonomy" id="1331910"/>
    <lineage>
        <taxon>Bacteria</taxon>
        <taxon>Pseudomonadati</taxon>
        <taxon>Planctomycetota</taxon>
        <taxon>Planctomycetia</taxon>
        <taxon>Pirellulales</taxon>
        <taxon>Thermoguttaceae</taxon>
        <taxon>Thermogutta</taxon>
    </lineage>
</organism>
<feature type="binding site" evidence="12">
    <location>
        <begin position="12"/>
        <end position="14"/>
    </location>
    <ligand>
        <name>substrate</name>
    </ligand>
</feature>
<dbReference type="KEGG" id="ttf:THTE_2250"/>
<evidence type="ECO:0000256" key="10">
    <source>
        <dbReference type="ARBA" id="ARBA00022958"/>
    </source>
</evidence>
<comment type="function">
    <text evidence="12">Catalyzes the phosphorylation of ribose at O-5 in a reaction requiring ATP and magnesium. The resulting D-ribose-5-phosphate can then be used either for sythesis of nucleotides, histidine, and tryptophan, or as a component of the pentose phosphate pathway.</text>
</comment>
<feature type="binding site" evidence="12">
    <location>
        <begin position="40"/>
        <end position="44"/>
    </location>
    <ligand>
        <name>substrate</name>
    </ligand>
</feature>
<feature type="binding site" evidence="12">
    <location>
        <begin position="256"/>
        <end position="257"/>
    </location>
    <ligand>
        <name>ATP</name>
        <dbReference type="ChEBI" id="CHEBI:30616"/>
    </ligand>
</feature>
<comment type="similarity">
    <text evidence="12">Belongs to the carbohydrate kinase PfkB family. Ribokinase subfamily.</text>
</comment>
<evidence type="ECO:0000256" key="11">
    <source>
        <dbReference type="ARBA" id="ARBA00023277"/>
    </source>
</evidence>
<dbReference type="AlphaFoldDB" id="A0A286RFZ3"/>
<dbReference type="PANTHER" id="PTHR10584">
    <property type="entry name" value="SUGAR KINASE"/>
    <property type="match status" value="1"/>
</dbReference>
<evidence type="ECO:0000256" key="12">
    <source>
        <dbReference type="HAMAP-Rule" id="MF_01987"/>
    </source>
</evidence>
<keyword evidence="15" id="KW-1185">Reference proteome</keyword>
<feature type="binding site" evidence="12">
    <location>
        <position position="143"/>
    </location>
    <ligand>
        <name>substrate</name>
    </ligand>
</feature>
<feature type="binding site" evidence="12">
    <location>
        <begin position="225"/>
        <end position="230"/>
    </location>
    <ligand>
        <name>ATP</name>
        <dbReference type="ChEBI" id="CHEBI:30616"/>
    </ligand>
</feature>
<comment type="catalytic activity">
    <reaction evidence="12">
        <text>D-ribose + ATP = D-ribose 5-phosphate + ADP + H(+)</text>
        <dbReference type="Rhea" id="RHEA:13697"/>
        <dbReference type="ChEBI" id="CHEBI:15378"/>
        <dbReference type="ChEBI" id="CHEBI:30616"/>
        <dbReference type="ChEBI" id="CHEBI:47013"/>
        <dbReference type="ChEBI" id="CHEBI:78346"/>
        <dbReference type="ChEBI" id="CHEBI:456216"/>
        <dbReference type="EC" id="2.7.1.15"/>
    </reaction>
</comment>
<keyword evidence="8 12" id="KW-0067">ATP-binding</keyword>
<keyword evidence="5 12" id="KW-0479">Metal-binding</keyword>
<gene>
    <name evidence="12" type="primary">rbsK</name>
    <name evidence="14" type="ORF">THTE_2250</name>
</gene>
<dbReference type="InterPro" id="IPR029056">
    <property type="entry name" value="Ribokinase-like"/>
</dbReference>
<dbReference type="PANTHER" id="PTHR10584:SF166">
    <property type="entry name" value="RIBOKINASE"/>
    <property type="match status" value="1"/>
</dbReference>
<dbReference type="OrthoDB" id="9775849at2"/>
<comment type="caution">
    <text evidence="12">Lacks conserved residue(s) required for the propagation of feature annotation.</text>
</comment>
<feature type="binding site" evidence="12">
    <location>
        <position position="257"/>
    </location>
    <ligand>
        <name>substrate</name>
    </ligand>
</feature>
<reference evidence="14 15" key="1">
    <citation type="journal article" name="Front. Microbiol.">
        <title>Sugar Metabolism of the First Thermophilic Planctomycete Thermogutta terrifontis: Comparative Genomic and Transcriptomic Approaches.</title>
        <authorList>
            <person name="Elcheninov A.G."/>
            <person name="Menzel P."/>
            <person name="Gudbergsdottir S.R."/>
            <person name="Slesarev A.I."/>
            <person name="Kadnikov V.V."/>
            <person name="Krogh A."/>
            <person name="Bonch-Osmolovskaya E.A."/>
            <person name="Peng X."/>
            <person name="Kublanov I.V."/>
        </authorList>
    </citation>
    <scope>NUCLEOTIDE SEQUENCE [LARGE SCALE GENOMIC DNA]</scope>
    <source>
        <strain evidence="14 15">R1</strain>
    </source>
</reference>
<dbReference type="RefSeq" id="WP_095415061.1">
    <property type="nucleotide sequence ID" value="NZ_CP018477.1"/>
</dbReference>
<keyword evidence="7 12" id="KW-0418">Kinase</keyword>
<keyword evidence="10 12" id="KW-0630">Potassium</keyword>
<feature type="binding site" evidence="12">
    <location>
        <position position="287"/>
    </location>
    <ligand>
        <name>K(+)</name>
        <dbReference type="ChEBI" id="CHEBI:29103"/>
    </ligand>
</feature>
<dbReference type="HAMAP" id="MF_01987">
    <property type="entry name" value="Ribokinase"/>
    <property type="match status" value="1"/>
</dbReference>
<evidence type="ECO:0000256" key="4">
    <source>
        <dbReference type="ARBA" id="ARBA00022679"/>
    </source>
</evidence>
<feature type="domain" description="Carbohydrate kinase PfkB" evidence="13">
    <location>
        <begin position="3"/>
        <end position="298"/>
    </location>
</feature>
<dbReference type="UniPathway" id="UPA00916">
    <property type="reaction ID" value="UER00889"/>
</dbReference>
<evidence type="ECO:0000313" key="14">
    <source>
        <dbReference type="EMBL" id="ASV74852.1"/>
    </source>
</evidence>
<comment type="subcellular location">
    <subcellularLocation>
        <location evidence="12">Cytoplasm</location>
    </subcellularLocation>
</comment>
<evidence type="ECO:0000256" key="7">
    <source>
        <dbReference type="ARBA" id="ARBA00022777"/>
    </source>
</evidence>
<keyword evidence="6 12" id="KW-0547">Nucleotide-binding</keyword>
<comment type="pathway">
    <text evidence="12">Carbohydrate metabolism; D-ribose degradation; D-ribose 5-phosphate from beta-D-ribopyranose: step 2/2.</text>
</comment>
<dbReference type="EMBL" id="CP018477">
    <property type="protein sequence ID" value="ASV74852.1"/>
    <property type="molecule type" value="Genomic_DNA"/>
</dbReference>
<dbReference type="InterPro" id="IPR011611">
    <property type="entry name" value="PfkB_dom"/>
</dbReference>
<dbReference type="Gene3D" id="3.40.1190.20">
    <property type="match status" value="1"/>
</dbReference>
<sequence length="311" mass="32667">MKDRVIVLGSVNTDLVVKVRRLPRPGETVIGGTFYQNQGGKGANQAVAAARSGEKPVTLIAAVGNDVFGRESLAALQRDRIDLTHVKVKHSISSGVALIMVDEGGENAIAVASGANTALSPADVNEVPDSVFESAAVLLACFEIPVETVRAGMRRARQFGVTTILNPAPVPEELPADLFSDVDIMTPNEHEIARLLHLPQIEDEAGVRDAATRLLDRGVRNVVLTLGARGCFFAGAEGTGFLPAFPVKAVDTTGAGDAFNGALAAALSEGRAWGDSLRWASAAAAISVTRAGAQPSMPFRREIEDFLKIHG</sequence>
<keyword evidence="11 12" id="KW-0119">Carbohydrate metabolism</keyword>
<feature type="binding site" evidence="12">
    <location>
        <position position="188"/>
    </location>
    <ligand>
        <name>ATP</name>
        <dbReference type="ChEBI" id="CHEBI:30616"/>
    </ligand>
</feature>
<comment type="similarity">
    <text evidence="1">Belongs to the carbohydrate kinase pfkB family.</text>
</comment>
<feature type="binding site" evidence="12">
    <location>
        <position position="253"/>
    </location>
    <ligand>
        <name>K(+)</name>
        <dbReference type="ChEBI" id="CHEBI:29103"/>
    </ligand>
</feature>
<evidence type="ECO:0000313" key="15">
    <source>
        <dbReference type="Proteomes" id="UP000215086"/>
    </source>
</evidence>
<dbReference type="GO" id="GO:0005829">
    <property type="term" value="C:cytosol"/>
    <property type="evidence" value="ECO:0007669"/>
    <property type="project" value="TreeGrafter"/>
</dbReference>
<feature type="binding site" evidence="12">
    <location>
        <position position="292"/>
    </location>
    <ligand>
        <name>K(+)</name>
        <dbReference type="ChEBI" id="CHEBI:29103"/>
    </ligand>
</feature>
<dbReference type="InterPro" id="IPR011877">
    <property type="entry name" value="Ribokinase"/>
</dbReference>
<feature type="binding site" evidence="12">
    <location>
        <position position="251"/>
    </location>
    <ligand>
        <name>K(+)</name>
        <dbReference type="ChEBI" id="CHEBI:29103"/>
    </ligand>
</feature>
<dbReference type="GO" id="GO:0019303">
    <property type="term" value="P:D-ribose catabolic process"/>
    <property type="evidence" value="ECO:0007669"/>
    <property type="project" value="UniProtKB-UniRule"/>
</dbReference>
<dbReference type="PRINTS" id="PR00990">
    <property type="entry name" value="RIBOKINASE"/>
</dbReference>
<dbReference type="NCBIfam" id="TIGR02152">
    <property type="entry name" value="D_ribokin_bact"/>
    <property type="match status" value="1"/>
</dbReference>
<dbReference type="Proteomes" id="UP000215086">
    <property type="component" value="Chromosome"/>
</dbReference>
<dbReference type="GO" id="GO:0005524">
    <property type="term" value="F:ATP binding"/>
    <property type="evidence" value="ECO:0007669"/>
    <property type="project" value="UniProtKB-UniRule"/>
</dbReference>
<accession>A0A286RFZ3</accession>
<protein>
    <recommendedName>
        <fullName evidence="3 12">Ribokinase</fullName>
        <shortName evidence="12">RK</shortName>
        <ecNumber evidence="2 12">2.7.1.15</ecNumber>
    </recommendedName>
</protein>
<evidence type="ECO:0000259" key="13">
    <source>
        <dbReference type="Pfam" id="PF00294"/>
    </source>
</evidence>
<feature type="binding site" evidence="12">
    <location>
        <position position="290"/>
    </location>
    <ligand>
        <name>K(+)</name>
        <dbReference type="ChEBI" id="CHEBI:29103"/>
    </ligand>
</feature>
<evidence type="ECO:0000256" key="6">
    <source>
        <dbReference type="ARBA" id="ARBA00022741"/>
    </source>
</evidence>
<evidence type="ECO:0000256" key="3">
    <source>
        <dbReference type="ARBA" id="ARBA00016943"/>
    </source>
</evidence>
<dbReference type="InterPro" id="IPR002139">
    <property type="entry name" value="Ribo/fructo_kinase"/>
</dbReference>
<dbReference type="GO" id="GO:0046872">
    <property type="term" value="F:metal ion binding"/>
    <property type="evidence" value="ECO:0007669"/>
    <property type="project" value="UniProtKB-KW"/>
</dbReference>
<feature type="binding site" evidence="12">
    <location>
        <position position="296"/>
    </location>
    <ligand>
        <name>K(+)</name>
        <dbReference type="ChEBI" id="CHEBI:29103"/>
    </ligand>
</feature>
<comment type="activity regulation">
    <text evidence="12">Activated by a monovalent cation that binds near, but not in, the active site. The most likely occupant of the site in vivo is potassium. Ion binding induces a conformational change that may alter substrate affinity.</text>
</comment>
<dbReference type="SUPFAM" id="SSF53613">
    <property type="entry name" value="Ribokinase-like"/>
    <property type="match status" value="1"/>
</dbReference>
<evidence type="ECO:0000256" key="8">
    <source>
        <dbReference type="ARBA" id="ARBA00022840"/>
    </source>
</evidence>
<dbReference type="InterPro" id="IPR002173">
    <property type="entry name" value="Carboh/pur_kinase_PfkB_CS"/>
</dbReference>
<keyword evidence="4 12" id="KW-0808">Transferase</keyword>
<dbReference type="EC" id="2.7.1.15" evidence="2 12"/>
<dbReference type="Pfam" id="PF00294">
    <property type="entry name" value="PfkB"/>
    <property type="match status" value="1"/>
</dbReference>